<sequence length="94" mass="9886">MRYTIKGSASQGVKTALAGAGAPRRQMRHGPQRPLCGDPIAVVRARRGAGPDMSSSDRSPRPGRRAPPRGGRCERVPRSVSPCRCAWALPAAAG</sequence>
<evidence type="ECO:0000313" key="3">
    <source>
        <dbReference type="Proteomes" id="UP000257139"/>
    </source>
</evidence>
<dbReference type="AlphaFoldDB" id="A0A7Z7JF51"/>
<dbReference type="EMBL" id="LT978514">
    <property type="protein sequence ID" value="SPC22729.1"/>
    <property type="molecule type" value="Genomic_DNA"/>
</dbReference>
<reference evidence="2 3" key="1">
    <citation type="submission" date="2018-01" db="EMBL/GenBank/DDBJ databases">
        <authorList>
            <person name="Clerissi C."/>
        </authorList>
    </citation>
    <scope>NUCLEOTIDE SEQUENCE [LARGE SCALE GENOMIC DNA]</scope>
    <source>
        <strain evidence="2">Cupriavidus taiwanensis STM 6021</strain>
    </source>
</reference>
<accession>A0A7Z7JF51</accession>
<gene>
    <name evidence="2" type="ORF">CBM2594_B40064</name>
</gene>
<dbReference type="Proteomes" id="UP000257139">
    <property type="component" value="Chromosome CBM2594_b"/>
</dbReference>
<feature type="region of interest" description="Disordered" evidence="1">
    <location>
        <begin position="1"/>
        <end position="75"/>
    </location>
</feature>
<proteinExistence type="predicted"/>
<evidence type="ECO:0000313" key="2">
    <source>
        <dbReference type="EMBL" id="SPC22729.1"/>
    </source>
</evidence>
<organism evidence="2 3">
    <name type="scientific">Cupriavidus taiwanensis</name>
    <dbReference type="NCBI Taxonomy" id="164546"/>
    <lineage>
        <taxon>Bacteria</taxon>
        <taxon>Pseudomonadati</taxon>
        <taxon>Pseudomonadota</taxon>
        <taxon>Betaproteobacteria</taxon>
        <taxon>Burkholderiales</taxon>
        <taxon>Burkholderiaceae</taxon>
        <taxon>Cupriavidus</taxon>
    </lineage>
</organism>
<name>A0A7Z7JF51_9BURK</name>
<protein>
    <submittedName>
        <fullName evidence="2">Uncharacterized protein</fullName>
    </submittedName>
</protein>
<evidence type="ECO:0000256" key="1">
    <source>
        <dbReference type="SAM" id="MobiDB-lite"/>
    </source>
</evidence>